<evidence type="ECO:0000313" key="1">
    <source>
        <dbReference type="EMBL" id="OCJ32715.1"/>
    </source>
</evidence>
<accession>A0AB36EIP2</accession>
<proteinExistence type="predicted"/>
<comment type="caution">
    <text evidence="1">The sequence shown here is derived from an EMBL/GenBank/DDBJ whole genome shotgun (WGS) entry which is preliminary data.</text>
</comment>
<dbReference type="Proteomes" id="UP000093451">
    <property type="component" value="Unassembled WGS sequence"/>
</dbReference>
<protein>
    <submittedName>
        <fullName evidence="1">Uncharacterized protein</fullName>
    </submittedName>
</protein>
<dbReference type="RefSeq" id="WP_065689041.1">
    <property type="nucleotide sequence ID" value="NZ_LXKT01000029.1"/>
</dbReference>
<dbReference type="EMBL" id="LXKT01000029">
    <property type="protein sequence ID" value="OCJ32715.1"/>
    <property type="molecule type" value="Genomic_DNA"/>
</dbReference>
<reference evidence="1 2" key="1">
    <citation type="journal article" date="2016" name="PeerJ">
        <title>Gall-ID: tools for genotyping gall-causing phytopathogenic bacteria.</title>
        <authorList>
            <person name="Davis E.W.II."/>
            <person name="Weisberg A.J."/>
            <person name="Tabima J.F."/>
            <person name="Grunwald N.J."/>
            <person name="Chang J.H."/>
        </authorList>
    </citation>
    <scope>NUCLEOTIDE SEQUENCE [LARGE SCALE GENOMIC DNA]</scope>
    <source>
        <strain evidence="1 2">N2/73</strain>
    </source>
</reference>
<organism evidence="1 2">
    <name type="scientific">Agrobacterium tumefaciens</name>
    <dbReference type="NCBI Taxonomy" id="358"/>
    <lineage>
        <taxon>Bacteria</taxon>
        <taxon>Pseudomonadati</taxon>
        <taxon>Pseudomonadota</taxon>
        <taxon>Alphaproteobacteria</taxon>
        <taxon>Hyphomicrobiales</taxon>
        <taxon>Rhizobiaceae</taxon>
        <taxon>Rhizobium/Agrobacterium group</taxon>
        <taxon>Agrobacterium</taxon>
        <taxon>Agrobacterium tumefaciens complex</taxon>
    </lineage>
</organism>
<dbReference type="AlphaFoldDB" id="A0AB36EIP2"/>
<gene>
    <name evidence="1" type="ORF">A6U91_21225</name>
</gene>
<sequence>MAPSTLFAEACLRNVQRPIPLPSKDHLRSLTVHARETIVLDLSLKLEGMASLADEQNRQDLKLMLVDLSASFRGSAAELANASYGPFMIERMSASVGRIAQSFAI</sequence>
<evidence type="ECO:0000313" key="2">
    <source>
        <dbReference type="Proteomes" id="UP000093451"/>
    </source>
</evidence>
<name>A0AB36EIP2_AGRTU</name>